<evidence type="ECO:0000313" key="2">
    <source>
        <dbReference type="EMBL" id="ASG22810.1"/>
    </source>
</evidence>
<evidence type="ECO:0000313" key="3">
    <source>
        <dbReference type="Proteomes" id="UP000197153"/>
    </source>
</evidence>
<dbReference type="Proteomes" id="UP000197153">
    <property type="component" value="Chromosome 2"/>
</dbReference>
<evidence type="ECO:0000256" key="1">
    <source>
        <dbReference type="SAM" id="MobiDB-lite"/>
    </source>
</evidence>
<feature type="compositionally biased region" description="Basic and acidic residues" evidence="1">
    <location>
        <begin position="1"/>
        <end position="10"/>
    </location>
</feature>
<accession>A0A248JWA8</accession>
<feature type="region of interest" description="Disordered" evidence="1">
    <location>
        <begin position="1"/>
        <end position="25"/>
    </location>
</feature>
<dbReference type="EMBL" id="CP022111">
    <property type="protein sequence ID" value="ASG22810.1"/>
    <property type="molecule type" value="Genomic_DNA"/>
</dbReference>
<organism evidence="2 3">
    <name type="scientific">Nitrospirillum viridazoti CBAmc</name>
    <dbReference type="NCBI Taxonomy" id="1441467"/>
    <lineage>
        <taxon>Bacteria</taxon>
        <taxon>Pseudomonadati</taxon>
        <taxon>Pseudomonadota</taxon>
        <taxon>Alphaproteobacteria</taxon>
        <taxon>Rhodospirillales</taxon>
        <taxon>Azospirillaceae</taxon>
        <taxon>Nitrospirillum</taxon>
        <taxon>Nitrospirillum viridazoti</taxon>
    </lineage>
</organism>
<reference evidence="2 3" key="1">
    <citation type="submission" date="2017-06" db="EMBL/GenBank/DDBJ databases">
        <title>Complete genome sequence of Nitrospirillum amazonense strain CBAmC, an endophytic nitrogen-fixing and plant growth-promoting bacterium, isolated from sugarcane.</title>
        <authorList>
            <person name="Schwab S."/>
            <person name="dos Santos Teixeira K.R."/>
            <person name="Simoes Araujo J.L."/>
            <person name="Soares Vidal M."/>
            <person name="Borges de Freitas H.R."/>
            <person name="Rivello Crivelaro A.L."/>
            <person name="Bueno de Camargo Nunes A."/>
            <person name="dos Santos C.M."/>
            <person name="Palmeira da Silva Rosa D."/>
            <person name="da Silva Padilha D."/>
            <person name="da Silva E."/>
            <person name="Araujo Terra L."/>
            <person name="Soares Mendes V."/>
            <person name="Farinelli L."/>
            <person name="Magalhaes Cruz L."/>
            <person name="Baldani J.I."/>
        </authorList>
    </citation>
    <scope>NUCLEOTIDE SEQUENCE [LARGE SCALE GENOMIC DNA]</scope>
    <source>
        <strain evidence="2 3">CBAmC</strain>
    </source>
</reference>
<dbReference type="AlphaFoldDB" id="A0A248JWA8"/>
<dbReference type="RefSeq" id="WP_145727833.1">
    <property type="nucleotide sequence ID" value="NZ_CP022111.1"/>
</dbReference>
<proteinExistence type="predicted"/>
<sequence>MPLAVHDARPSAEASPPPPALSRAMPLRPVTLEPPRADGISHAAADRPIRDTAAWSDETDALHLLPLHLLPLTVSGLKRARLVKTARLETMVELFRDARAGTGLIQIEGLGREFAADKASLERDMALLLKLGAVASFDVYSLRIELRALGIAVDEHQHLVLSPEKQEELTHYMQGFTRPLLRRVYGEQAARVESMGDLTALLSSPDRAETLANLRRIAGRLGLKLTEIPEFLAQYGDIFLSVAYFRSCRDGAHALLEEFGRWLVDLKRAPLVQSDSAAQRLITTVDTSLDIIMAQLEGCFRSFDRMTQQLWDDLSAEGFQAMRREIEAHHTSVGALCCGLAVKLGGWKRAFPTAGRGAPGQKLDWLRQEMVPGLAQLVETGLAANGRRVPVAAQARPA</sequence>
<gene>
    <name evidence="2" type="ORF">Y958_18090</name>
</gene>
<dbReference type="KEGG" id="nao:Y958_18090"/>
<keyword evidence="3" id="KW-1185">Reference proteome</keyword>
<protein>
    <submittedName>
        <fullName evidence="2">Uncharacterized protein</fullName>
    </submittedName>
</protein>
<name>A0A248JWA8_9PROT</name>